<proteinExistence type="predicted"/>
<dbReference type="InterPro" id="IPR018674">
    <property type="entry name" value="DUF2142_membrane"/>
</dbReference>
<gene>
    <name evidence="2" type="ORF">A2784_03580</name>
</gene>
<dbReference type="Proteomes" id="UP000177324">
    <property type="component" value="Unassembled WGS sequence"/>
</dbReference>
<feature type="transmembrane region" description="Helical" evidence="1">
    <location>
        <begin position="353"/>
        <end position="371"/>
    </location>
</feature>
<feature type="transmembrane region" description="Helical" evidence="1">
    <location>
        <begin position="201"/>
        <end position="219"/>
    </location>
</feature>
<name>A0A1G1VU94_9BACT</name>
<keyword evidence="1" id="KW-0812">Transmembrane</keyword>
<evidence type="ECO:0000256" key="1">
    <source>
        <dbReference type="SAM" id="Phobius"/>
    </source>
</evidence>
<feature type="non-terminal residue" evidence="2">
    <location>
        <position position="394"/>
    </location>
</feature>
<dbReference type="EMBL" id="MHCH01000006">
    <property type="protein sequence ID" value="OGY18985.1"/>
    <property type="molecule type" value="Genomic_DNA"/>
</dbReference>
<dbReference type="STRING" id="1797589.A2784_03580"/>
<feature type="transmembrane region" description="Helical" evidence="1">
    <location>
        <begin position="6"/>
        <end position="25"/>
    </location>
</feature>
<organism evidence="2 3">
    <name type="scientific">Candidatus Chisholmbacteria bacterium RIFCSPHIGHO2_01_FULL_48_12</name>
    <dbReference type="NCBI Taxonomy" id="1797589"/>
    <lineage>
        <taxon>Bacteria</taxon>
        <taxon>Candidatus Chisholmiibacteriota</taxon>
    </lineage>
</organism>
<dbReference type="AlphaFoldDB" id="A0A1G1VU94"/>
<keyword evidence="1" id="KW-1133">Transmembrane helix</keyword>
<feature type="transmembrane region" description="Helical" evidence="1">
    <location>
        <begin position="265"/>
        <end position="282"/>
    </location>
</feature>
<protein>
    <recommendedName>
        <fullName evidence="4">Glycosyltransferase RgtA/B/C/D-like domain-containing protein</fullName>
    </recommendedName>
</protein>
<dbReference type="Pfam" id="PF09913">
    <property type="entry name" value="DUF2142"/>
    <property type="match status" value="1"/>
</dbReference>
<comment type="caution">
    <text evidence="2">The sequence shown here is derived from an EMBL/GenBank/DDBJ whole genome shotgun (WGS) entry which is preliminary data.</text>
</comment>
<feature type="transmembrane region" description="Helical" evidence="1">
    <location>
        <begin position="226"/>
        <end position="259"/>
    </location>
</feature>
<accession>A0A1G1VU94</accession>
<feature type="transmembrane region" description="Helical" evidence="1">
    <location>
        <begin position="119"/>
        <end position="139"/>
    </location>
</feature>
<reference evidence="2 3" key="1">
    <citation type="journal article" date="2016" name="Nat. Commun.">
        <title>Thousands of microbial genomes shed light on interconnected biogeochemical processes in an aquifer system.</title>
        <authorList>
            <person name="Anantharaman K."/>
            <person name="Brown C.T."/>
            <person name="Hug L.A."/>
            <person name="Sharon I."/>
            <person name="Castelle C.J."/>
            <person name="Probst A.J."/>
            <person name="Thomas B.C."/>
            <person name="Singh A."/>
            <person name="Wilkins M.J."/>
            <person name="Karaoz U."/>
            <person name="Brodie E.L."/>
            <person name="Williams K.H."/>
            <person name="Hubbard S.S."/>
            <person name="Banfield J.F."/>
        </authorList>
    </citation>
    <scope>NUCLEOTIDE SEQUENCE [LARGE SCALE GENOMIC DNA]</scope>
</reference>
<feature type="transmembrane region" description="Helical" evidence="1">
    <location>
        <begin position="145"/>
        <end position="163"/>
    </location>
</feature>
<keyword evidence="1" id="KW-0472">Membrane</keyword>
<evidence type="ECO:0008006" key="4">
    <source>
        <dbReference type="Google" id="ProtNLM"/>
    </source>
</evidence>
<sequence>MKLIHWLLVVTFLKQIIFMAAIPLWHGPDEQAHFAQVQYLAEFKRLLHPTGQDMTTSQEILFSERILGTERDAFGKNKFTHHPKYRLESTATTIGKYEFALNHLPVDWRTQLVKQEATVYPPLFYVFGAAFYQTGYHLGLIDRVFLVRLASALMLVPLVWLSYKIGQLLFPRRQSLSLTLAMLVSFQPMLSFLNASVNSDNLMNLLFTLWLYLAVKLITSPKLIPAAALALAVTTIAGLFTKPHFVIVFPLLLLLPFFIKLSPRQLSLTGISFISIMIIHFWPQILRLSQGKSIGFSEVGLPMLTHPSYNIPLTTHFVWTMRHTIAEVTPWYWGVFNWLGVTLPRAVNRVINRLMILSTLGLLIWLTRLFSRRHIRRLADRQTKALIFLGLSAV</sequence>
<evidence type="ECO:0000313" key="3">
    <source>
        <dbReference type="Proteomes" id="UP000177324"/>
    </source>
</evidence>
<feature type="transmembrane region" description="Helical" evidence="1">
    <location>
        <begin position="175"/>
        <end position="195"/>
    </location>
</feature>
<evidence type="ECO:0000313" key="2">
    <source>
        <dbReference type="EMBL" id="OGY18985.1"/>
    </source>
</evidence>